<dbReference type="Gene3D" id="1.10.10.10">
    <property type="entry name" value="Winged helix-like DNA-binding domain superfamily/Winged helix DNA-binding domain"/>
    <property type="match status" value="1"/>
</dbReference>
<evidence type="ECO:0000256" key="7">
    <source>
        <dbReference type="ARBA" id="ARBA00023125"/>
    </source>
</evidence>
<dbReference type="InterPro" id="IPR039420">
    <property type="entry name" value="WalR-like"/>
</dbReference>
<dbReference type="InterPro" id="IPR011006">
    <property type="entry name" value="CheY-like_superfamily"/>
</dbReference>
<dbReference type="SUPFAM" id="SSF52172">
    <property type="entry name" value="CheY-like"/>
    <property type="match status" value="1"/>
</dbReference>
<dbReference type="HOGENOM" id="CLU_000445_30_4_9"/>
<dbReference type="GO" id="GO:0000156">
    <property type="term" value="F:phosphorelay response regulator activity"/>
    <property type="evidence" value="ECO:0007669"/>
    <property type="project" value="TreeGrafter"/>
</dbReference>
<evidence type="ECO:0000256" key="6">
    <source>
        <dbReference type="ARBA" id="ARBA00023026"/>
    </source>
</evidence>
<evidence type="ECO:0000256" key="9">
    <source>
        <dbReference type="ARBA" id="ARBA00023163"/>
    </source>
</evidence>
<proteinExistence type="predicted"/>
<dbReference type="Gene3D" id="6.10.250.690">
    <property type="match status" value="1"/>
</dbReference>
<dbReference type="CDD" id="cd17574">
    <property type="entry name" value="REC_OmpR"/>
    <property type="match status" value="1"/>
</dbReference>
<dbReference type="InterPro" id="IPR036388">
    <property type="entry name" value="WH-like_DNA-bd_sf"/>
</dbReference>
<gene>
    <name evidence="16" type="primary">hssR</name>
    <name evidence="16" type="ORF">HMPREF0769_10788</name>
</gene>
<organism evidence="16">
    <name type="scientific">Staphylococcus aureus subsp. aureus MN8</name>
    <dbReference type="NCBI Taxonomy" id="548470"/>
    <lineage>
        <taxon>Bacteria</taxon>
        <taxon>Bacillati</taxon>
        <taxon>Bacillota</taxon>
        <taxon>Bacilli</taxon>
        <taxon>Bacillales</taxon>
        <taxon>Staphylococcaceae</taxon>
        <taxon>Staphylococcus</taxon>
    </lineage>
</organism>
<dbReference type="SMART" id="SM00862">
    <property type="entry name" value="Trans_reg_C"/>
    <property type="match status" value="1"/>
</dbReference>
<evidence type="ECO:0000256" key="2">
    <source>
        <dbReference type="ARBA" id="ARBA00022490"/>
    </source>
</evidence>
<evidence type="ECO:0000259" key="14">
    <source>
        <dbReference type="PROSITE" id="PS50110"/>
    </source>
</evidence>
<keyword evidence="3 12" id="KW-0597">Phosphoprotein</keyword>
<dbReference type="GO" id="GO:0000976">
    <property type="term" value="F:transcription cis-regulatory region binding"/>
    <property type="evidence" value="ECO:0007669"/>
    <property type="project" value="TreeGrafter"/>
</dbReference>
<evidence type="ECO:0000256" key="8">
    <source>
        <dbReference type="ARBA" id="ARBA00023159"/>
    </source>
</evidence>
<evidence type="ECO:0000256" key="3">
    <source>
        <dbReference type="ARBA" id="ARBA00022553"/>
    </source>
</evidence>
<evidence type="ECO:0000259" key="15">
    <source>
        <dbReference type="PROSITE" id="PS51755"/>
    </source>
</evidence>
<feature type="modified residue" description="4-aspartylphosphate" evidence="12">
    <location>
        <position position="61"/>
    </location>
</feature>
<dbReference type="Pfam" id="PF00486">
    <property type="entry name" value="Trans_reg_C"/>
    <property type="match status" value="1"/>
</dbReference>
<dbReference type="SMART" id="SM00448">
    <property type="entry name" value="REC"/>
    <property type="match status" value="1"/>
</dbReference>
<feature type="domain" description="Response regulatory" evidence="14">
    <location>
        <begin position="12"/>
        <end position="125"/>
    </location>
</feature>
<evidence type="ECO:0000313" key="16">
    <source>
        <dbReference type="EMBL" id="EFH96786.1"/>
    </source>
</evidence>
<keyword evidence="8" id="KW-0010">Activator</keyword>
<protein>
    <recommendedName>
        <fullName evidence="11">Heme response regulator HssR</fullName>
    </recommendedName>
</protein>
<dbReference type="Gene3D" id="3.40.50.2300">
    <property type="match status" value="1"/>
</dbReference>
<dbReference type="EMBL" id="ACJA02000001">
    <property type="protein sequence ID" value="EFH96786.1"/>
    <property type="molecule type" value="Genomic_DNA"/>
</dbReference>
<evidence type="ECO:0000256" key="4">
    <source>
        <dbReference type="ARBA" id="ARBA00023012"/>
    </source>
</evidence>
<reference evidence="16" key="1">
    <citation type="submission" date="2010-05" db="EMBL/GenBank/DDBJ databases">
        <authorList>
            <person name="Muzny D."/>
            <person name="Qin X."/>
            <person name="Buhay C."/>
            <person name="Dugan-Rocha S."/>
            <person name="Ding Y."/>
            <person name="Chen G."/>
            <person name="Hawes A."/>
            <person name="Holder M."/>
            <person name="Jhangiani S."/>
            <person name="Johnson A."/>
            <person name="Khan Z."/>
            <person name="Li Z."/>
            <person name="Liu W."/>
            <person name="Liu X."/>
            <person name="Perez L."/>
            <person name="Shen H."/>
            <person name="Wang Q."/>
            <person name="Watt J."/>
            <person name="Xi L."/>
            <person name="Xin Y."/>
            <person name="Zhou J."/>
            <person name="Deng J."/>
            <person name="Jiang H."/>
            <person name="Liu Y."/>
            <person name="Qu J."/>
            <person name="Song X.-Z."/>
            <person name="Zhang L."/>
            <person name="Villasana D."/>
            <person name="Johnson A."/>
            <person name="Liu J."/>
            <person name="Liyanage D."/>
            <person name="Lorensuhewa L."/>
            <person name="Robinson T."/>
            <person name="Song A."/>
            <person name="Song B.-B."/>
            <person name="Dinh H."/>
            <person name="Thornton R."/>
            <person name="Coyle M."/>
            <person name="Francisco L."/>
            <person name="Jackson L."/>
            <person name="Javaid M."/>
            <person name="Korchina V."/>
            <person name="Kovar C."/>
            <person name="Mata R."/>
            <person name="Mathew T."/>
            <person name="Ngo R."/>
            <person name="Nguyen L."/>
            <person name="Nguyen N."/>
            <person name="Okwuonu G."/>
            <person name="Ongeri F."/>
            <person name="Pham C."/>
            <person name="Simmons D."/>
            <person name="Wilczek-Boney K."/>
            <person name="Hale W."/>
            <person name="Jakkamsetti A."/>
            <person name="Pham P."/>
            <person name="Ruth R."/>
            <person name="San Lucas F."/>
            <person name="Warren J."/>
            <person name="Zhang J."/>
            <person name="Zhao Z."/>
            <person name="Zhou C."/>
            <person name="Zhu D."/>
            <person name="Lee S."/>
            <person name="Bess C."/>
            <person name="Blankenburg K."/>
            <person name="Forbes L."/>
            <person name="Fu Q."/>
            <person name="Gubbala S."/>
            <person name="Hirani K."/>
            <person name="Jayaseelan J.C."/>
            <person name="Lara F."/>
            <person name="Munidasa M."/>
            <person name="Palculict T."/>
            <person name="Patil S."/>
            <person name="Pu L.-L."/>
            <person name="Saada N."/>
            <person name="Tang L."/>
            <person name="Weissenberger G."/>
            <person name="Zhu Y."/>
            <person name="Hemphill L."/>
            <person name="Shang Y."/>
            <person name="Youmans B."/>
            <person name="Ayvaz T."/>
            <person name="Ross M."/>
            <person name="Santibanez J."/>
            <person name="Aqrawi P."/>
            <person name="Gross S."/>
            <person name="Joshi V."/>
            <person name="Fowler G."/>
            <person name="Nazareth L."/>
            <person name="Reid J."/>
            <person name="Worley K."/>
            <person name="Petrosino J."/>
            <person name="Highlander S."/>
            <person name="Gibbs R."/>
        </authorList>
    </citation>
    <scope>NUCLEOTIDE SEQUENCE [LARGE SCALE GENOMIC DNA]</scope>
    <source>
        <strain evidence="16">MN8</strain>
    </source>
</reference>
<dbReference type="CDD" id="cd00383">
    <property type="entry name" value="trans_reg_C"/>
    <property type="match status" value="1"/>
</dbReference>
<feature type="domain" description="OmpR/PhoB-type" evidence="15">
    <location>
        <begin position="133"/>
        <end position="231"/>
    </location>
</feature>
<dbReference type="PANTHER" id="PTHR48111">
    <property type="entry name" value="REGULATOR OF RPOS"/>
    <property type="match status" value="1"/>
</dbReference>
<evidence type="ECO:0000256" key="5">
    <source>
        <dbReference type="ARBA" id="ARBA00023015"/>
    </source>
</evidence>
<keyword evidence="5" id="KW-0805">Transcription regulation</keyword>
<evidence type="ECO:0000256" key="11">
    <source>
        <dbReference type="ARBA" id="ARBA00039976"/>
    </source>
</evidence>
<dbReference type="AlphaFoldDB" id="A0A0E1XLX9"/>
<keyword evidence="7 13" id="KW-0238">DNA-binding</keyword>
<dbReference type="FunFam" id="1.10.10.10:FF:000018">
    <property type="entry name" value="DNA-binding response regulator ResD"/>
    <property type="match status" value="1"/>
</dbReference>
<keyword evidence="4" id="KW-0902">Two-component regulatory system</keyword>
<dbReference type="PROSITE" id="PS51755">
    <property type="entry name" value="OMPR_PHOB"/>
    <property type="match status" value="1"/>
</dbReference>
<comment type="caution">
    <text evidence="16">The sequence shown here is derived from an EMBL/GenBank/DDBJ whole genome shotgun (WGS) entry which is preliminary data.</text>
</comment>
<dbReference type="GO" id="GO:0032993">
    <property type="term" value="C:protein-DNA complex"/>
    <property type="evidence" value="ECO:0007669"/>
    <property type="project" value="TreeGrafter"/>
</dbReference>
<dbReference type="Pfam" id="PF00072">
    <property type="entry name" value="Response_reg"/>
    <property type="match status" value="1"/>
</dbReference>
<evidence type="ECO:0000256" key="10">
    <source>
        <dbReference type="ARBA" id="ARBA00037471"/>
    </source>
</evidence>
<evidence type="ECO:0000256" key="1">
    <source>
        <dbReference type="ARBA" id="ARBA00004496"/>
    </source>
</evidence>
<dbReference type="InterPro" id="IPR001867">
    <property type="entry name" value="OmpR/PhoB-type_DNA-bd"/>
</dbReference>
<sequence>MKKIREFIVMVQCLVVDDDPRILNYIASHLQTEHIDAFTQPSGEAALKLLEKQRVDIAVVDIMMDGMDGFQLCNTLKNDYDIPVIMLTARDALSDKERAFISGTDDYVTKPFEVKELIFRIRAVLRRYNINSNSEMTIGNLTLNQSYLELQVSNKTMTLPNKEFQLLFMLAARPKQIFTREQIIEKIWGYDYEGDERTVDVHIKRLRQRLKKLNATLTIETVRGQGYKVENHV</sequence>
<dbReference type="GO" id="GO:0006355">
    <property type="term" value="P:regulation of DNA-templated transcription"/>
    <property type="evidence" value="ECO:0007669"/>
    <property type="project" value="InterPro"/>
</dbReference>
<evidence type="ECO:0000256" key="13">
    <source>
        <dbReference type="PROSITE-ProRule" id="PRU01091"/>
    </source>
</evidence>
<dbReference type="PROSITE" id="PS50110">
    <property type="entry name" value="RESPONSE_REGULATORY"/>
    <property type="match status" value="1"/>
</dbReference>
<dbReference type="InterPro" id="IPR001789">
    <property type="entry name" value="Sig_transdc_resp-reg_receiver"/>
</dbReference>
<comment type="function">
    <text evidence="10">Member of the two-component regulatory system HssS/HssR involved in intracellular heme homeostasis and tempering of staphylococcal virulence. Phosphorylated HssR binds to a direct repeat sequence within hrtAB promoter and activates the expression of hrtAB, an efflux pump, in response to extracellular heme, hemin, hemoglobin or blood.</text>
</comment>
<keyword evidence="9" id="KW-0804">Transcription</keyword>
<evidence type="ECO:0000256" key="12">
    <source>
        <dbReference type="PROSITE-ProRule" id="PRU00169"/>
    </source>
</evidence>
<comment type="subcellular location">
    <subcellularLocation>
        <location evidence="1">Cytoplasm</location>
    </subcellularLocation>
</comment>
<keyword evidence="2" id="KW-0963">Cytoplasm</keyword>
<dbReference type="PANTHER" id="PTHR48111:SF49">
    <property type="entry name" value="HEME RESPONSE REGULATOR HSSR"/>
    <property type="match status" value="1"/>
</dbReference>
<accession>A0A0E1XLX9</accession>
<dbReference type="Proteomes" id="UP000003455">
    <property type="component" value="Chromosome"/>
</dbReference>
<name>A0A0E1XLX9_STAAU</name>
<feature type="DNA-binding region" description="OmpR/PhoB-type" evidence="13">
    <location>
        <begin position="133"/>
        <end position="231"/>
    </location>
</feature>
<dbReference type="GO" id="GO:0005829">
    <property type="term" value="C:cytosol"/>
    <property type="evidence" value="ECO:0007669"/>
    <property type="project" value="TreeGrafter"/>
</dbReference>
<keyword evidence="6" id="KW-0843">Virulence</keyword>